<keyword evidence="5" id="KW-0067">ATP-binding</keyword>
<evidence type="ECO:0000313" key="12">
    <source>
        <dbReference type="Proteomes" id="UP000193498"/>
    </source>
</evidence>
<dbReference type="Proteomes" id="UP000193498">
    <property type="component" value="Unassembled WGS sequence"/>
</dbReference>
<dbReference type="PANTHER" id="PTHR48041:SF119">
    <property type="entry name" value="ROA1P"/>
    <property type="match status" value="1"/>
</dbReference>
<accession>A0A1Y1XJZ6</accession>
<dbReference type="Pfam" id="PF19055">
    <property type="entry name" value="ABC2_membrane_7"/>
    <property type="match status" value="2"/>
</dbReference>
<feature type="transmembrane region" description="Helical" evidence="9">
    <location>
        <begin position="498"/>
        <end position="527"/>
    </location>
</feature>
<dbReference type="Gene3D" id="3.40.50.300">
    <property type="entry name" value="P-loop containing nucleotide triphosphate hydrolases"/>
    <property type="match status" value="2"/>
</dbReference>
<dbReference type="InterPro" id="IPR003439">
    <property type="entry name" value="ABC_transporter-like_ATP-bd"/>
</dbReference>
<dbReference type="InterPro" id="IPR043926">
    <property type="entry name" value="ABCG_dom"/>
</dbReference>
<dbReference type="EMBL" id="MCFE01000579">
    <property type="protein sequence ID" value="ORX86087.1"/>
    <property type="molecule type" value="Genomic_DNA"/>
</dbReference>
<feature type="domain" description="ABC transporter" evidence="10">
    <location>
        <begin position="63"/>
        <end position="332"/>
    </location>
</feature>
<keyword evidence="3 9" id="KW-0812">Transmembrane</keyword>
<dbReference type="OrthoDB" id="66620at2759"/>
<feature type="transmembrane region" description="Helical" evidence="9">
    <location>
        <begin position="1306"/>
        <end position="1327"/>
    </location>
</feature>
<dbReference type="InterPro" id="IPR017871">
    <property type="entry name" value="ABC_transporter-like_CS"/>
</dbReference>
<dbReference type="SMART" id="SM00382">
    <property type="entry name" value="AAA"/>
    <property type="match status" value="2"/>
</dbReference>
<feature type="transmembrane region" description="Helical" evidence="9">
    <location>
        <begin position="1161"/>
        <end position="1182"/>
    </location>
</feature>
<dbReference type="Pfam" id="PF00005">
    <property type="entry name" value="ABC_tran"/>
    <property type="match status" value="2"/>
</dbReference>
<evidence type="ECO:0000256" key="4">
    <source>
        <dbReference type="ARBA" id="ARBA00022741"/>
    </source>
</evidence>
<feature type="transmembrane region" description="Helical" evidence="9">
    <location>
        <begin position="1078"/>
        <end position="1099"/>
    </location>
</feature>
<dbReference type="GO" id="GO:0016887">
    <property type="term" value="F:ATP hydrolysis activity"/>
    <property type="evidence" value="ECO:0007669"/>
    <property type="project" value="InterPro"/>
</dbReference>
<dbReference type="SUPFAM" id="SSF52540">
    <property type="entry name" value="P-loop containing nucleoside triphosphate hydrolases"/>
    <property type="match status" value="2"/>
</dbReference>
<feature type="transmembrane region" description="Helical" evidence="9">
    <location>
        <begin position="1188"/>
        <end position="1213"/>
    </location>
</feature>
<dbReference type="InterPro" id="IPR013525">
    <property type="entry name" value="ABC2_TM"/>
</dbReference>
<evidence type="ECO:0000259" key="10">
    <source>
        <dbReference type="PROSITE" id="PS50893"/>
    </source>
</evidence>
<evidence type="ECO:0000256" key="2">
    <source>
        <dbReference type="ARBA" id="ARBA00022448"/>
    </source>
</evidence>
<feature type="domain" description="ABC transporter" evidence="10">
    <location>
        <begin position="730"/>
        <end position="985"/>
    </location>
</feature>
<dbReference type="InterPro" id="IPR027417">
    <property type="entry name" value="P-loop_NTPase"/>
</dbReference>
<organism evidence="11 12">
    <name type="scientific">Basidiobolus meristosporus CBS 931.73</name>
    <dbReference type="NCBI Taxonomy" id="1314790"/>
    <lineage>
        <taxon>Eukaryota</taxon>
        <taxon>Fungi</taxon>
        <taxon>Fungi incertae sedis</taxon>
        <taxon>Zoopagomycota</taxon>
        <taxon>Entomophthoromycotina</taxon>
        <taxon>Basidiobolomycetes</taxon>
        <taxon>Basidiobolales</taxon>
        <taxon>Basidiobolaceae</taxon>
        <taxon>Basidiobolus</taxon>
    </lineage>
</organism>
<dbReference type="PROSITE" id="PS00211">
    <property type="entry name" value="ABC_TRANSPORTER_1"/>
    <property type="match status" value="2"/>
</dbReference>
<evidence type="ECO:0000256" key="5">
    <source>
        <dbReference type="ARBA" id="ARBA00022840"/>
    </source>
</evidence>
<feature type="transmembrane region" description="Helical" evidence="9">
    <location>
        <begin position="655"/>
        <end position="680"/>
    </location>
</feature>
<feature type="transmembrane region" description="Helical" evidence="9">
    <location>
        <begin position="423"/>
        <end position="446"/>
    </location>
</feature>
<dbReference type="GO" id="GO:0140359">
    <property type="term" value="F:ABC-type transporter activity"/>
    <property type="evidence" value="ECO:0007669"/>
    <property type="project" value="InterPro"/>
</dbReference>
<dbReference type="InterPro" id="IPR050352">
    <property type="entry name" value="ABCG_transporters"/>
</dbReference>
<feature type="transmembrane region" description="Helical" evidence="9">
    <location>
        <begin position="1220"/>
        <end position="1239"/>
    </location>
</feature>
<comment type="subcellular location">
    <subcellularLocation>
        <location evidence="1">Membrane</location>
        <topology evidence="1">Multi-pass membrane protein</topology>
    </subcellularLocation>
</comment>
<dbReference type="Pfam" id="PF01061">
    <property type="entry name" value="ABC2_membrane"/>
    <property type="match status" value="2"/>
</dbReference>
<evidence type="ECO:0000256" key="8">
    <source>
        <dbReference type="SAM" id="MobiDB-lite"/>
    </source>
</evidence>
<feature type="transmembrane region" description="Helical" evidence="9">
    <location>
        <begin position="1111"/>
        <end position="1131"/>
    </location>
</feature>
<keyword evidence="4" id="KW-0547">Nucleotide-binding</keyword>
<evidence type="ECO:0000256" key="6">
    <source>
        <dbReference type="ARBA" id="ARBA00022989"/>
    </source>
</evidence>
<feature type="transmembrane region" description="Helical" evidence="9">
    <location>
        <begin position="458"/>
        <end position="477"/>
    </location>
</feature>
<feature type="transmembrane region" description="Helical" evidence="9">
    <location>
        <begin position="576"/>
        <end position="600"/>
    </location>
</feature>
<dbReference type="PROSITE" id="PS50893">
    <property type="entry name" value="ABC_TRANSPORTER_2"/>
    <property type="match status" value="2"/>
</dbReference>
<keyword evidence="2" id="KW-0813">Transport</keyword>
<keyword evidence="12" id="KW-1185">Reference proteome</keyword>
<gene>
    <name evidence="11" type="ORF">K493DRAFT_360245</name>
</gene>
<evidence type="ECO:0000256" key="1">
    <source>
        <dbReference type="ARBA" id="ARBA00004141"/>
    </source>
</evidence>
<reference evidence="11 12" key="1">
    <citation type="submission" date="2016-07" db="EMBL/GenBank/DDBJ databases">
        <title>Pervasive Adenine N6-methylation of Active Genes in Fungi.</title>
        <authorList>
            <consortium name="DOE Joint Genome Institute"/>
            <person name="Mondo S.J."/>
            <person name="Dannebaum R.O."/>
            <person name="Kuo R.C."/>
            <person name="Labutti K."/>
            <person name="Haridas S."/>
            <person name="Kuo A."/>
            <person name="Salamov A."/>
            <person name="Ahrendt S.R."/>
            <person name="Lipzen A."/>
            <person name="Sullivan W."/>
            <person name="Andreopoulos W.B."/>
            <person name="Clum A."/>
            <person name="Lindquist E."/>
            <person name="Daum C."/>
            <person name="Ramamoorthy G.K."/>
            <person name="Gryganskyi A."/>
            <person name="Culley D."/>
            <person name="Magnuson J.K."/>
            <person name="James T.Y."/>
            <person name="O'Malley M.A."/>
            <person name="Stajich J.E."/>
            <person name="Spatafora J.W."/>
            <person name="Visel A."/>
            <person name="Grigoriev I.V."/>
        </authorList>
    </citation>
    <scope>NUCLEOTIDE SEQUENCE [LARGE SCALE GENOMIC DNA]</scope>
    <source>
        <strain evidence="11 12">CBS 931.73</strain>
    </source>
</reference>
<evidence type="ECO:0000256" key="3">
    <source>
        <dbReference type="ARBA" id="ARBA00022692"/>
    </source>
</evidence>
<keyword evidence="7 9" id="KW-0472">Membrane</keyword>
<protein>
    <submittedName>
        <fullName evidence="11">p-loop containing nucleoside triphosphate hydrolase protein</fullName>
    </submittedName>
</protein>
<dbReference type="InParanoid" id="A0A1Y1XJZ6"/>
<keyword evidence="11" id="KW-0378">Hydrolase</keyword>
<feature type="region of interest" description="Disordered" evidence="8">
    <location>
        <begin position="18"/>
        <end position="53"/>
    </location>
</feature>
<feature type="compositionally biased region" description="Low complexity" evidence="8">
    <location>
        <begin position="26"/>
        <end position="36"/>
    </location>
</feature>
<keyword evidence="6 9" id="KW-1133">Transmembrane helix</keyword>
<dbReference type="GO" id="GO:0016020">
    <property type="term" value="C:membrane"/>
    <property type="evidence" value="ECO:0007669"/>
    <property type="project" value="UniProtKB-SubCell"/>
</dbReference>
<dbReference type="STRING" id="1314790.A0A1Y1XJZ6"/>
<name>A0A1Y1XJZ6_9FUNG</name>
<feature type="transmembrane region" description="Helical" evidence="9">
    <location>
        <begin position="539"/>
        <end position="564"/>
    </location>
</feature>
<evidence type="ECO:0000256" key="7">
    <source>
        <dbReference type="ARBA" id="ARBA00023136"/>
    </source>
</evidence>
<evidence type="ECO:0000256" key="9">
    <source>
        <dbReference type="SAM" id="Phobius"/>
    </source>
</evidence>
<evidence type="ECO:0000313" key="11">
    <source>
        <dbReference type="EMBL" id="ORX86087.1"/>
    </source>
</evidence>
<dbReference type="PANTHER" id="PTHR48041">
    <property type="entry name" value="ABC TRANSPORTER G FAMILY MEMBER 28"/>
    <property type="match status" value="1"/>
</dbReference>
<sequence>MSKGNLHQNQYHPSAYAHETSTISDSQEAAASLSAPLPQPPSGYAGEVRSTDNHAGTNNEILITLRDLTLTLSRHPPKFTWLPYALPYLREQRITQTIFRDVSLSFGPGLVHGILGASGSGKTSLLNCLSGRIHPSEKPSVSLWSRFLSTPQVSLTGQLDIQPSTAKICYVTQQDFLMPYLTVRETLTYAARLQASHGSTEIARQVEEIIVELGLVDCADVLIGDTRVRGCSGGQRRRVSIGVQMLTNPAILILDEPTSGLDAFTAKTIVETLHFLARKRGTMVVVTVHQPRSQIFSLLDTVTLVSSGRVVYSGSQPIAYFSSIGYTCPTDVNPADYLLDLVAVDFRSSSASAKSKELIHKFADDFGAFQRCQMAADDAAAPPGVSAGGSSHTARSIDYPSSLFIQIKTLTSRTFTNLRRDRISLLGCFFEALIMSLVTGFLFLNLDSTLSGIQSRIGLIYISSSIHPYLIIVYSVYRIAYTIPSFDRDRQDKLYSPFAYLASQLVAYSPFDVFFPVMFGVIIYFMTGLRTDGAGAWHFWVWTYVMVLNQYISIWLASFCVAVIRDYPTASLMSNSLVTFAGLSCGFFVQIDTVPVYLSWIKHISFVYYPFRLLITNEFTDQDFPCPLPDPNNPVCQQYQGKFVLQNLGFQPNEYAYYMVGLAIMLVVLMLMTWVAMSLIKIDFLVIASSPTSSHGHSQTPEQDPSWLSADLTTDGPCVVACEQPPVIGIQIKNLRLVVHKRIVLTSTQTVLLNNVSATFLPGKVNVILGESGSGKTTLLKQIARRNNFTSFNVRGEITFGKYGQVYGENLKNILAFVDQDDDALLLPSLSVRETLLYAARLRLPGNSISRESLERRVDSLIRSLGLQQCREHIVGDERHKGISGGERKRVAIAIQMLKQPRILVLDEPTSGLDTFTAHHLMLLLRDLADREGTTILCTLHQPRSDIFPMMDSVLVLAKGGSPIYSGPATQMLQYFQQQNLHCPAGTNPTDFVLDIAACDQRNPSADKLTRERVAMLIQSFHQRFDDKQLPGDPVDSKEQIEQLPVVIYRPYQLFSVRTTSILVSRTLTNMARQPLMIFSRLGQLLAYALILTIFFAPLPEDQAGYRNRFGVMQECLAFLFVGMLNNVVAYPSERNLFYSEHKDNSYHTLPFVLSYMSHEVPVEIISALIVAALLSFVVGMFSTVTGYFSLVLIIFVCANAGESIGIIFCSIVYTVGFSINLTSTILSLAMLTAGFLSLDPPAFFPAINHISLLNYLAPLLTDIVFEDTTFACTESQRLSNGVCPISTGADAMRLYGFDPDNINKPLNFCLIVVVAIAYRLIAVLAVKLRVDGPPSFLKRLSVASLKKPDDSTDPAAVEAMPPPSLVRAGITRTVPYWWGAPDAILANTPRLSSLIFIKIQPSTLIRRPLPVRQAPTSVVDRDGIYQSHPSSSLLLAGGVLSSR</sequence>
<comment type="caution">
    <text evidence="11">The sequence shown here is derived from an EMBL/GenBank/DDBJ whole genome shotgun (WGS) entry which is preliminary data.</text>
</comment>
<dbReference type="InterPro" id="IPR003593">
    <property type="entry name" value="AAA+_ATPase"/>
</dbReference>
<dbReference type="GO" id="GO:0005524">
    <property type="term" value="F:ATP binding"/>
    <property type="evidence" value="ECO:0007669"/>
    <property type="project" value="UniProtKB-KW"/>
</dbReference>
<proteinExistence type="predicted"/>